<name>A0A1G6V5K9_9BACI</name>
<gene>
    <name evidence="1" type="ORF">SAMN05421663_111126</name>
</gene>
<reference evidence="2" key="1">
    <citation type="submission" date="2016-10" db="EMBL/GenBank/DDBJ databases">
        <authorList>
            <person name="Varghese N."/>
            <person name="Submissions S."/>
        </authorList>
    </citation>
    <scope>NUCLEOTIDE SEQUENCE [LARGE SCALE GENOMIC DNA]</scope>
    <source>
        <strain evidence="2">DSM 21620</strain>
    </source>
</reference>
<dbReference type="InterPro" id="IPR014913">
    <property type="entry name" value="YppE-like"/>
</dbReference>
<sequence length="135" mass="16265">MTTLRIYNKQLSELLARLKERFLTHEPPSDKHDRAFFELVKAETGPMYELLQKWHQTAADFVQQRDVSVHPQQVQSTEENVHLIILHSYYIDIRSERYMDYHQSIGYVIHLLDEDLDRLNGNDREEEEHDERRTD</sequence>
<dbReference type="Proteomes" id="UP000198666">
    <property type="component" value="Unassembled WGS sequence"/>
</dbReference>
<dbReference type="InterPro" id="IPR023351">
    <property type="entry name" value="YppE-like_sf"/>
</dbReference>
<dbReference type="AlphaFoldDB" id="A0A1G6V5K9"/>
<dbReference type="EMBL" id="FMZB01000011">
    <property type="protein sequence ID" value="SDD48818.1"/>
    <property type="molecule type" value="Genomic_DNA"/>
</dbReference>
<dbReference type="STRING" id="361279.SAMN05421663_111126"/>
<accession>A0A1G6V5K9</accession>
<dbReference type="RefSeq" id="WP_244499371.1">
    <property type="nucleotide sequence ID" value="NZ_FMZB01000011.1"/>
</dbReference>
<dbReference type="SUPFAM" id="SSF140415">
    <property type="entry name" value="YppE-like"/>
    <property type="match status" value="1"/>
</dbReference>
<protein>
    <submittedName>
        <fullName evidence="1">Uncharacterized protein</fullName>
    </submittedName>
</protein>
<evidence type="ECO:0000313" key="1">
    <source>
        <dbReference type="EMBL" id="SDD48818.1"/>
    </source>
</evidence>
<organism evidence="1 2">
    <name type="scientific">Terribacillus halophilus</name>
    <dbReference type="NCBI Taxonomy" id="361279"/>
    <lineage>
        <taxon>Bacteria</taxon>
        <taxon>Bacillati</taxon>
        <taxon>Bacillota</taxon>
        <taxon>Bacilli</taxon>
        <taxon>Bacillales</taxon>
        <taxon>Bacillaceae</taxon>
        <taxon>Terribacillus</taxon>
    </lineage>
</organism>
<keyword evidence="2" id="KW-1185">Reference proteome</keyword>
<dbReference type="Pfam" id="PF08807">
    <property type="entry name" value="DUF1798"/>
    <property type="match status" value="1"/>
</dbReference>
<evidence type="ECO:0000313" key="2">
    <source>
        <dbReference type="Proteomes" id="UP000198666"/>
    </source>
</evidence>
<dbReference type="Gene3D" id="1.20.120.440">
    <property type="entry name" value="YppE-like"/>
    <property type="match status" value="1"/>
</dbReference>
<proteinExistence type="predicted"/>